<feature type="domain" description="HTH araC/xylS-type" evidence="5">
    <location>
        <begin position="652"/>
        <end position="751"/>
    </location>
</feature>
<dbReference type="SMART" id="SM00342">
    <property type="entry name" value="HTH_ARAC"/>
    <property type="match status" value="1"/>
</dbReference>
<evidence type="ECO:0000256" key="4">
    <source>
        <dbReference type="SAM" id="Phobius"/>
    </source>
</evidence>
<evidence type="ECO:0000259" key="5">
    <source>
        <dbReference type="PROSITE" id="PS01124"/>
    </source>
</evidence>
<dbReference type="GO" id="GO:0003700">
    <property type="term" value="F:DNA-binding transcription factor activity"/>
    <property type="evidence" value="ECO:0007669"/>
    <property type="project" value="InterPro"/>
</dbReference>
<proteinExistence type="predicted"/>
<keyword evidence="1" id="KW-0805">Transcription regulation</keyword>
<dbReference type="PROSITE" id="PS00041">
    <property type="entry name" value="HTH_ARAC_FAMILY_1"/>
    <property type="match status" value="1"/>
</dbReference>
<dbReference type="Pfam" id="PF17853">
    <property type="entry name" value="GGDEF_2"/>
    <property type="match status" value="1"/>
</dbReference>
<evidence type="ECO:0000256" key="1">
    <source>
        <dbReference type="ARBA" id="ARBA00023015"/>
    </source>
</evidence>
<dbReference type="Pfam" id="PF12833">
    <property type="entry name" value="HTH_18"/>
    <property type="match status" value="1"/>
</dbReference>
<feature type="transmembrane region" description="Helical" evidence="4">
    <location>
        <begin position="15"/>
        <end position="41"/>
    </location>
</feature>
<keyword evidence="4" id="KW-0472">Membrane</keyword>
<organism evidence="6 7">
    <name type="scientific">Paenibacillus cremeus</name>
    <dbReference type="NCBI Taxonomy" id="2163881"/>
    <lineage>
        <taxon>Bacteria</taxon>
        <taxon>Bacillati</taxon>
        <taxon>Bacillota</taxon>
        <taxon>Bacilli</taxon>
        <taxon>Bacillales</taxon>
        <taxon>Paenibacillaceae</taxon>
        <taxon>Paenibacillus</taxon>
    </lineage>
</organism>
<evidence type="ECO:0000256" key="2">
    <source>
        <dbReference type="ARBA" id="ARBA00023125"/>
    </source>
</evidence>
<feature type="transmembrane region" description="Helical" evidence="4">
    <location>
        <begin position="296"/>
        <end position="317"/>
    </location>
</feature>
<dbReference type="SUPFAM" id="SSF46689">
    <property type="entry name" value="Homeodomain-like"/>
    <property type="match status" value="1"/>
</dbReference>
<dbReference type="AlphaFoldDB" id="A0A559KGF0"/>
<keyword evidence="3" id="KW-0804">Transcription</keyword>
<keyword evidence="4" id="KW-1133">Transmembrane helix</keyword>
<dbReference type="InterPro" id="IPR018060">
    <property type="entry name" value="HTH_AraC"/>
</dbReference>
<dbReference type="OrthoDB" id="2647120at2"/>
<dbReference type="Gene3D" id="3.30.450.20">
    <property type="entry name" value="PAS domain"/>
    <property type="match status" value="1"/>
</dbReference>
<dbReference type="Gene3D" id="1.10.10.60">
    <property type="entry name" value="Homeodomain-like"/>
    <property type="match status" value="2"/>
</dbReference>
<name>A0A559KGF0_9BACL</name>
<dbReference type="InterPro" id="IPR018062">
    <property type="entry name" value="HTH_AraC-typ_CS"/>
</dbReference>
<dbReference type="RefSeq" id="WP_144844067.1">
    <property type="nucleotide sequence ID" value="NZ_VNJI01000004.1"/>
</dbReference>
<keyword evidence="7" id="KW-1185">Reference proteome</keyword>
<evidence type="ECO:0000313" key="7">
    <source>
        <dbReference type="Proteomes" id="UP000317036"/>
    </source>
</evidence>
<protein>
    <submittedName>
        <fullName evidence="6">Helix-turn-helix domain-containing protein</fullName>
    </submittedName>
</protein>
<accession>A0A559KGF0</accession>
<comment type="caution">
    <text evidence="6">The sequence shown here is derived from an EMBL/GenBank/DDBJ whole genome shotgun (WGS) entry which is preliminary data.</text>
</comment>
<dbReference type="PANTHER" id="PTHR43280">
    <property type="entry name" value="ARAC-FAMILY TRANSCRIPTIONAL REGULATOR"/>
    <property type="match status" value="1"/>
</dbReference>
<dbReference type="CDD" id="cd18774">
    <property type="entry name" value="PDC2_HK_sensor"/>
    <property type="match status" value="1"/>
</dbReference>
<gene>
    <name evidence="6" type="ORF">FPZ49_05035</name>
</gene>
<keyword evidence="2" id="KW-0238">DNA-binding</keyword>
<dbReference type="GO" id="GO:0043565">
    <property type="term" value="F:sequence-specific DNA binding"/>
    <property type="evidence" value="ECO:0007669"/>
    <property type="project" value="InterPro"/>
</dbReference>
<dbReference type="PANTHER" id="PTHR43280:SF27">
    <property type="entry name" value="TRANSCRIPTIONAL REGULATOR MTLR"/>
    <property type="match status" value="1"/>
</dbReference>
<reference evidence="6 7" key="1">
    <citation type="submission" date="2019-07" db="EMBL/GenBank/DDBJ databases">
        <authorList>
            <person name="Kim J."/>
        </authorList>
    </citation>
    <scope>NUCLEOTIDE SEQUENCE [LARGE SCALE GENOMIC DNA]</scope>
    <source>
        <strain evidence="6 7">JC52</strain>
    </source>
</reference>
<evidence type="ECO:0000256" key="3">
    <source>
        <dbReference type="ARBA" id="ARBA00023163"/>
    </source>
</evidence>
<evidence type="ECO:0000313" key="6">
    <source>
        <dbReference type="EMBL" id="TVY11201.1"/>
    </source>
</evidence>
<dbReference type="InterPro" id="IPR009057">
    <property type="entry name" value="Homeodomain-like_sf"/>
</dbReference>
<keyword evidence="4" id="KW-0812">Transmembrane</keyword>
<sequence>MGINVRAYKLFYKYLFSYIGILLVPLIILGSFTYVYFIGIIKDDVINNNMNKLDRIRYVIDDQLKQIRMMSDQIYFKNMTPFFFEDDPLGSLKVINDLKNYTLTNNFISDILMFNHKDDYLYSSTSSYKTSLFFDKIYHYEQWNQNTFIHDMNSIITPTVRPMENILLNNRETKRFATLIYPLSSGGAKPTQTVLFLIAEKSFQNLLKDTMKDYGGNTLIMDKNNHIIAALQDDPLLQSPELQNIMKESNNDLSQTVTLDHVKYIFSSVVSSDTGWKYITIVPVNRIMEKVTSLKLIFLYTLAFILLISCAVIYYLMVVNYKPILRLKKLTDSIWKDDNPNRNELTTVQNALEYLTSQNTELYTRLEDYEVAAKEYLLFQLIRGKFPSREALEQKAQTLGLRLTKPWLRVVTVKFGSMPNTAAVSVDAMLDLIEQSLPDDIEGYARDHMDQSNIVLIIASDEMTDTRLAEVLSSIQSSLKEKWELMATVGIGGAYQDISQVPKSYIESMTAIDYRFVKGTGQLIFSHELGTNRPKSSFSSKLATDKLKMHLKQGDFEQIDQILQHVIHFLKHERPSMFEAKMMCFEIINAVVLTIEEMSKQQSGAPMSSPDVFLLFEYETVDELVETVKKLSLDISSHFQKIQTHHKASLIEQMIDYLKANYTDCDFTLQQMAEYFHMSQASLSQYFKEHTGSSVLDFETSLKLEKAKQLLISSHLPIKDLALEVGYYNANSFIRRFKQVIGIPPGEFRKSFQSE</sequence>
<dbReference type="InterPro" id="IPR041522">
    <property type="entry name" value="CdaR_GGDEF"/>
</dbReference>
<dbReference type="PROSITE" id="PS01124">
    <property type="entry name" value="HTH_ARAC_FAMILY_2"/>
    <property type="match status" value="1"/>
</dbReference>
<dbReference type="Proteomes" id="UP000317036">
    <property type="component" value="Unassembled WGS sequence"/>
</dbReference>
<dbReference type="EMBL" id="VNJI01000004">
    <property type="protein sequence ID" value="TVY11201.1"/>
    <property type="molecule type" value="Genomic_DNA"/>
</dbReference>